<evidence type="ECO:0000259" key="2">
    <source>
        <dbReference type="Pfam" id="PF13403"/>
    </source>
</evidence>
<dbReference type="PROSITE" id="PS51257">
    <property type="entry name" value="PROKAR_LIPOPROTEIN"/>
    <property type="match status" value="1"/>
</dbReference>
<feature type="chain" id="PRO_5012184976" description="Hedgehog/Intein (Hint) domain-containing protein" evidence="1">
    <location>
        <begin position="26"/>
        <end position="301"/>
    </location>
</feature>
<dbReference type="RefSeq" id="WP_076004069.1">
    <property type="nucleotide sequence ID" value="NZ_CP018258.1"/>
</dbReference>
<dbReference type="Gene3D" id="2.170.16.10">
    <property type="entry name" value="Hedgehog/Intein (Hint) domain"/>
    <property type="match status" value="1"/>
</dbReference>
<keyword evidence="4" id="KW-1185">Reference proteome</keyword>
<feature type="signal peptide" evidence="1">
    <location>
        <begin position="1"/>
        <end position="25"/>
    </location>
</feature>
<reference evidence="4" key="1">
    <citation type="submission" date="2016-11" db="EMBL/GenBank/DDBJ databases">
        <title>Dehalogenimonas formicexedens sp. nov., a chlorinated alkane respiring bacterium isolated from contaminated groundwater.</title>
        <authorList>
            <person name="Key T.A."/>
            <person name="Bowman K.S."/>
            <person name="Lee I."/>
            <person name="Chun J."/>
            <person name="Albuquerque L."/>
            <person name="da Costa M.S."/>
            <person name="Rainey F.A."/>
            <person name="Moe W.M."/>
        </authorList>
    </citation>
    <scope>NUCLEOTIDE SEQUENCE [LARGE SCALE GENOMIC DNA]</scope>
    <source>
        <strain evidence="4">NSZ-14</strain>
    </source>
</reference>
<dbReference type="Proteomes" id="UP000185934">
    <property type="component" value="Chromosome"/>
</dbReference>
<dbReference type="InterPro" id="IPR028992">
    <property type="entry name" value="Hedgehog/Intein_dom"/>
</dbReference>
<evidence type="ECO:0000313" key="4">
    <source>
        <dbReference type="Proteomes" id="UP000185934"/>
    </source>
</evidence>
<gene>
    <name evidence="3" type="ORF">Dform_01047</name>
</gene>
<dbReference type="PROSITE" id="PS50817">
    <property type="entry name" value="INTEIN_N_TER"/>
    <property type="match status" value="1"/>
</dbReference>
<feature type="domain" description="Hedgehog/Intein (Hint)" evidence="2">
    <location>
        <begin position="166"/>
        <end position="204"/>
    </location>
</feature>
<dbReference type="KEGG" id="dfo:Dform_01047"/>
<proteinExistence type="predicted"/>
<dbReference type="InterPro" id="IPR006141">
    <property type="entry name" value="Intein_N"/>
</dbReference>
<name>A0A1P8F7N3_9CHLR</name>
<evidence type="ECO:0000256" key="1">
    <source>
        <dbReference type="SAM" id="SignalP"/>
    </source>
</evidence>
<dbReference type="EMBL" id="CP018258">
    <property type="protein sequence ID" value="APV44382.1"/>
    <property type="molecule type" value="Genomic_DNA"/>
</dbReference>
<dbReference type="Pfam" id="PF13403">
    <property type="entry name" value="Hint_2"/>
    <property type="match status" value="1"/>
</dbReference>
<dbReference type="STRING" id="1839801.Dform_01047"/>
<sequence length="301" mass="32258">MLKKTLLVAILIASISLGFSCGDSAPTTTSNALLSSYDLRYRVIDAYPNYFWCDPDFYPIGSPGGELANALAQFDAIKGDDQEFSSIINRIGLDRKSDYTPEEKLLVYRQHKLLTDVMLDFESTNNGFIFVIRVGESQGQKITGTISNTGKISVTKTETSFNTCPICLSKGTLIDTPYGAVAVEQLTPGDLIWTLGENGEKVASPIIKTKATPAPSSFELLRITLADGRSVTASPGHPAVDGRLLGNLQPEDLLDGSGVVSIQRVGYEGRTYDILPAGTSGAYWANGILLGSTIVDPDCGC</sequence>
<accession>A0A1P8F7N3</accession>
<dbReference type="AlphaFoldDB" id="A0A1P8F7N3"/>
<dbReference type="InterPro" id="IPR036844">
    <property type="entry name" value="Hint_dom_sf"/>
</dbReference>
<dbReference type="CDD" id="cd00081">
    <property type="entry name" value="Hint"/>
    <property type="match status" value="1"/>
</dbReference>
<protein>
    <recommendedName>
        <fullName evidence="2">Hedgehog/Intein (Hint) domain-containing protein</fullName>
    </recommendedName>
</protein>
<evidence type="ECO:0000313" key="3">
    <source>
        <dbReference type="EMBL" id="APV44382.1"/>
    </source>
</evidence>
<keyword evidence="1" id="KW-0732">Signal</keyword>
<dbReference type="OrthoDB" id="152849at2"/>
<dbReference type="GO" id="GO:0016539">
    <property type="term" value="P:intein-mediated protein splicing"/>
    <property type="evidence" value="ECO:0007669"/>
    <property type="project" value="InterPro"/>
</dbReference>
<dbReference type="SUPFAM" id="SSF51294">
    <property type="entry name" value="Hedgehog/intein (Hint) domain"/>
    <property type="match status" value="1"/>
</dbReference>
<organism evidence="3 4">
    <name type="scientific">Dehalogenimonas formicexedens</name>
    <dbReference type="NCBI Taxonomy" id="1839801"/>
    <lineage>
        <taxon>Bacteria</taxon>
        <taxon>Bacillati</taxon>
        <taxon>Chloroflexota</taxon>
        <taxon>Dehalococcoidia</taxon>
        <taxon>Dehalococcoidales</taxon>
        <taxon>Dehalococcoidaceae</taxon>
        <taxon>Dehalogenimonas</taxon>
    </lineage>
</organism>